<gene>
    <name evidence="1" type="ORF">EJA05_21100</name>
</gene>
<reference evidence="1 2" key="1">
    <citation type="submission" date="2018-12" db="EMBL/GenBank/DDBJ databases">
        <authorList>
            <person name="Li S."/>
            <person name="Yang R."/>
            <person name="Chen G."/>
            <person name="Zou L."/>
            <person name="Zhang C."/>
            <person name="Chen Y."/>
            <person name="Liu Z."/>
            <person name="Li Y."/>
            <person name="Yan Y."/>
            <person name="Huang M."/>
            <person name="Chen T."/>
        </authorList>
    </citation>
    <scope>NUCLEOTIDE SEQUENCE [LARGE SCALE GENOMIC DNA]</scope>
    <source>
        <strain evidence="1 2">1257</strain>
    </source>
</reference>
<protein>
    <submittedName>
        <fullName evidence="1">Uncharacterized protein</fullName>
    </submittedName>
</protein>
<dbReference type="KEGG" id="pory:EJA05_21100"/>
<sequence length="123" mass="13643">MKGQLPKTFTLGMLQDRLATIRQQHQVPTWVPVKVELNGMPFQLNTGNFTVTDEGSFALELSVSDAAVAAIAYVLEHPCESPMEFLRCWNEGDFEALRTEWPDVPAEVFIGADPLHQQSGGAR</sequence>
<proteinExistence type="predicted"/>
<dbReference type="OrthoDB" id="9115426at2"/>
<evidence type="ECO:0000313" key="1">
    <source>
        <dbReference type="EMBL" id="AZL70064.1"/>
    </source>
</evidence>
<organism evidence="1 2">
    <name type="scientific">Pseudomonas entomophila</name>
    <dbReference type="NCBI Taxonomy" id="312306"/>
    <lineage>
        <taxon>Bacteria</taxon>
        <taxon>Pseudomonadati</taxon>
        <taxon>Pseudomonadota</taxon>
        <taxon>Gammaproteobacteria</taxon>
        <taxon>Pseudomonadales</taxon>
        <taxon>Pseudomonadaceae</taxon>
        <taxon>Pseudomonas</taxon>
    </lineage>
</organism>
<name>A0A3S8UNU1_9PSED</name>
<evidence type="ECO:0000313" key="2">
    <source>
        <dbReference type="Proteomes" id="UP000268230"/>
    </source>
</evidence>
<accession>A0A3S8UNU1</accession>
<dbReference type="EMBL" id="CP034338">
    <property type="protein sequence ID" value="AZL70064.1"/>
    <property type="molecule type" value="Genomic_DNA"/>
</dbReference>
<dbReference type="AlphaFoldDB" id="A0A3S8UNU1"/>
<dbReference type="Proteomes" id="UP000268230">
    <property type="component" value="Chromosome"/>
</dbReference>